<organism evidence="12">
    <name type="scientific">Leptolyngbya sp. NK1-12</name>
    <dbReference type="NCBI Taxonomy" id="2547451"/>
    <lineage>
        <taxon>Bacteria</taxon>
        <taxon>Bacillati</taxon>
        <taxon>Cyanobacteriota</taxon>
        <taxon>Cyanophyceae</taxon>
        <taxon>Leptolyngbyales</taxon>
        <taxon>Leptolyngbyaceae</taxon>
        <taxon>Leptolyngbya group</taxon>
        <taxon>Leptolyngbya</taxon>
    </lineage>
</organism>
<dbReference type="EMBL" id="CP053586">
    <property type="protein sequence ID" value="WNZ25397.1"/>
    <property type="molecule type" value="Genomic_DNA"/>
</dbReference>
<dbReference type="GO" id="GO:0000155">
    <property type="term" value="F:phosphorelay sensor kinase activity"/>
    <property type="evidence" value="ECO:0007669"/>
    <property type="project" value="InterPro"/>
</dbReference>
<evidence type="ECO:0000256" key="4">
    <source>
        <dbReference type="ARBA" id="ARBA00022553"/>
    </source>
</evidence>
<keyword evidence="4 9" id="KW-0597">Phosphoprotein</keyword>
<dbReference type="Gene3D" id="3.30.450.40">
    <property type="match status" value="1"/>
</dbReference>
<evidence type="ECO:0000256" key="5">
    <source>
        <dbReference type="ARBA" id="ARBA00022679"/>
    </source>
</evidence>
<dbReference type="InterPro" id="IPR036890">
    <property type="entry name" value="HATPase_C_sf"/>
</dbReference>
<keyword evidence="7" id="KW-0902">Two-component regulatory system</keyword>
<keyword evidence="5" id="KW-0808">Transferase</keyword>
<gene>
    <name evidence="12" type="ORF">HJG54_22785</name>
</gene>
<dbReference type="SMART" id="SM00065">
    <property type="entry name" value="GAF"/>
    <property type="match status" value="1"/>
</dbReference>
<evidence type="ECO:0000256" key="2">
    <source>
        <dbReference type="ARBA" id="ARBA00006402"/>
    </source>
</evidence>
<dbReference type="Gene3D" id="3.30.565.10">
    <property type="entry name" value="Histidine kinase-like ATPase, C-terminal domain"/>
    <property type="match status" value="1"/>
</dbReference>
<protein>
    <recommendedName>
        <fullName evidence="8">Circadian input-output histidine kinase CikA</fullName>
        <ecNumber evidence="3">2.7.13.3</ecNumber>
    </recommendedName>
</protein>
<feature type="modified residue" description="4-aspartylphosphate" evidence="9">
    <location>
        <position position="566"/>
    </location>
</feature>
<dbReference type="Pfam" id="PF13185">
    <property type="entry name" value="GAF_2"/>
    <property type="match status" value="1"/>
</dbReference>
<dbReference type="SUPFAM" id="SSF52172">
    <property type="entry name" value="CheY-like"/>
    <property type="match status" value="1"/>
</dbReference>
<dbReference type="Pfam" id="PF00512">
    <property type="entry name" value="HisKA"/>
    <property type="match status" value="1"/>
</dbReference>
<feature type="domain" description="Response regulatory" evidence="11">
    <location>
        <begin position="517"/>
        <end position="635"/>
    </location>
</feature>
<dbReference type="SMART" id="SM00388">
    <property type="entry name" value="HisKA"/>
    <property type="match status" value="1"/>
</dbReference>
<dbReference type="InterPro" id="IPR029016">
    <property type="entry name" value="GAF-like_dom_sf"/>
</dbReference>
<comment type="similarity">
    <text evidence="2">In the N-terminal section; belongs to the phytochrome family.</text>
</comment>
<dbReference type="CDD" id="cd00082">
    <property type="entry name" value="HisKA"/>
    <property type="match status" value="1"/>
</dbReference>
<evidence type="ECO:0000256" key="9">
    <source>
        <dbReference type="PROSITE-ProRule" id="PRU00169"/>
    </source>
</evidence>
<dbReference type="PANTHER" id="PTHR43547:SF2">
    <property type="entry name" value="HYBRID SIGNAL TRANSDUCTION HISTIDINE KINASE C"/>
    <property type="match status" value="1"/>
</dbReference>
<dbReference type="Gene3D" id="3.40.50.2300">
    <property type="match status" value="1"/>
</dbReference>
<dbReference type="Gene3D" id="1.10.287.130">
    <property type="match status" value="1"/>
</dbReference>
<dbReference type="Pfam" id="PF02518">
    <property type="entry name" value="HATPase_c"/>
    <property type="match status" value="1"/>
</dbReference>
<evidence type="ECO:0000259" key="11">
    <source>
        <dbReference type="PROSITE" id="PS50110"/>
    </source>
</evidence>
<evidence type="ECO:0000256" key="1">
    <source>
        <dbReference type="ARBA" id="ARBA00000085"/>
    </source>
</evidence>
<dbReference type="SUPFAM" id="SSF55781">
    <property type="entry name" value="GAF domain-like"/>
    <property type="match status" value="1"/>
</dbReference>
<dbReference type="RefSeq" id="WP_316431542.1">
    <property type="nucleotide sequence ID" value="NZ_CP053586.1"/>
</dbReference>
<proteinExistence type="inferred from homology"/>
<dbReference type="InterPro" id="IPR011006">
    <property type="entry name" value="CheY-like_superfamily"/>
</dbReference>
<evidence type="ECO:0000256" key="7">
    <source>
        <dbReference type="ARBA" id="ARBA00023012"/>
    </source>
</evidence>
<evidence type="ECO:0000313" key="12">
    <source>
        <dbReference type="EMBL" id="WNZ25397.1"/>
    </source>
</evidence>
<reference evidence="12" key="1">
    <citation type="submission" date="2020-05" db="EMBL/GenBank/DDBJ databases">
        <authorList>
            <person name="Zhu T."/>
            <person name="Keshari N."/>
            <person name="Lu X."/>
        </authorList>
    </citation>
    <scope>NUCLEOTIDE SEQUENCE</scope>
    <source>
        <strain evidence="12">NK1-12</strain>
    </source>
</reference>
<dbReference type="InterPro" id="IPR003018">
    <property type="entry name" value="GAF"/>
</dbReference>
<dbReference type="SUPFAM" id="SSF55874">
    <property type="entry name" value="ATPase domain of HSP90 chaperone/DNA topoisomerase II/histidine kinase"/>
    <property type="match status" value="1"/>
</dbReference>
<sequence length="657" mass="71765">MVSKHDLAADAHKTREQLLSELAILRQHVVELEQGIADLTRSPHQKLNQGNRELADLSTWRISLLQQLMASLAGALTTAEIVDILLHQGLIALKAVRGWVAQRSADPETIEIIKTIGCSPAEMETYRSVRLSQATPATDSIRTGQMVLVRSLEEYRQHYPDLIEQFMASGSQSLVSLPLVINGQVMGSLGWSFAQPQEFDEGDRDFMMTLARQCAQALERAQLYEAERLARETAEAANRVKDEFLAVLSHELRSPLNPILGWTKMLRSRQFDAQMTNRALEAIERNARLQVQLIEDLLDISHILQGKLRLNISVVDLRTVIEAALESVRLAAESKSIHLRFLSEATTALCVAGDAVRLQQIIWNLISNAVKFTPSGGEVEVRLEQVGKGGGDEGDREAVSSALASSPATVSPSCYAQIAVIDTGKGIDPVFLPYIFDYFRQADSTITRQFGGLGLGLTIVRHLVELHGGTIQAESQGEGQGATFRVWLPLLQSTRRASTVRQPIPSTAVAQRLNQVRILVVDDDADMREYVEVVLQMAGAQVVLAGSAGEALAKLPRFQPHVLISDIGLPNVDGYRLLRQIRTLVPELGGQVPAIALTAYAGEYNHQQVLASGFQLHIAKPVEPEMLVAAIANLLANPAPVPTLASDPSTASQANHP</sequence>
<evidence type="ECO:0000259" key="10">
    <source>
        <dbReference type="PROSITE" id="PS50109"/>
    </source>
</evidence>
<dbReference type="Pfam" id="PF00072">
    <property type="entry name" value="Response_reg"/>
    <property type="match status" value="1"/>
</dbReference>
<dbReference type="SMART" id="SM00387">
    <property type="entry name" value="HATPase_c"/>
    <property type="match status" value="1"/>
</dbReference>
<dbReference type="PROSITE" id="PS50110">
    <property type="entry name" value="RESPONSE_REGULATORY"/>
    <property type="match status" value="1"/>
</dbReference>
<dbReference type="PROSITE" id="PS50109">
    <property type="entry name" value="HIS_KIN"/>
    <property type="match status" value="1"/>
</dbReference>
<evidence type="ECO:0000256" key="3">
    <source>
        <dbReference type="ARBA" id="ARBA00012438"/>
    </source>
</evidence>
<dbReference type="FunFam" id="3.30.565.10:FF:000010">
    <property type="entry name" value="Sensor histidine kinase RcsC"/>
    <property type="match status" value="1"/>
</dbReference>
<dbReference type="InterPro" id="IPR004358">
    <property type="entry name" value="Sig_transdc_His_kin-like_C"/>
</dbReference>
<dbReference type="AlphaFoldDB" id="A0AA97AM60"/>
<dbReference type="SMART" id="SM00448">
    <property type="entry name" value="REC"/>
    <property type="match status" value="1"/>
</dbReference>
<dbReference type="EC" id="2.7.13.3" evidence="3"/>
<keyword evidence="6" id="KW-0418">Kinase</keyword>
<dbReference type="InterPro" id="IPR001789">
    <property type="entry name" value="Sig_transdc_resp-reg_receiver"/>
</dbReference>
<feature type="domain" description="Histidine kinase" evidence="10">
    <location>
        <begin position="247"/>
        <end position="492"/>
    </location>
</feature>
<dbReference type="PRINTS" id="PR00344">
    <property type="entry name" value="BCTRLSENSOR"/>
</dbReference>
<dbReference type="PANTHER" id="PTHR43547">
    <property type="entry name" value="TWO-COMPONENT HISTIDINE KINASE"/>
    <property type="match status" value="1"/>
</dbReference>
<dbReference type="InterPro" id="IPR005467">
    <property type="entry name" value="His_kinase_dom"/>
</dbReference>
<dbReference type="SUPFAM" id="SSF47384">
    <property type="entry name" value="Homodimeric domain of signal transducing histidine kinase"/>
    <property type="match status" value="1"/>
</dbReference>
<comment type="catalytic activity">
    <reaction evidence="1">
        <text>ATP + protein L-histidine = ADP + protein N-phospho-L-histidine.</text>
        <dbReference type="EC" id="2.7.13.3"/>
    </reaction>
</comment>
<dbReference type="InterPro" id="IPR003594">
    <property type="entry name" value="HATPase_dom"/>
</dbReference>
<dbReference type="CDD" id="cd17580">
    <property type="entry name" value="REC_2_DhkD-like"/>
    <property type="match status" value="1"/>
</dbReference>
<evidence type="ECO:0000256" key="8">
    <source>
        <dbReference type="ARBA" id="ARBA00074306"/>
    </source>
</evidence>
<evidence type="ECO:0000256" key="6">
    <source>
        <dbReference type="ARBA" id="ARBA00022777"/>
    </source>
</evidence>
<dbReference type="CDD" id="cd16922">
    <property type="entry name" value="HATPase_EvgS-ArcB-TorS-like"/>
    <property type="match status" value="1"/>
</dbReference>
<dbReference type="InterPro" id="IPR036097">
    <property type="entry name" value="HisK_dim/P_sf"/>
</dbReference>
<dbReference type="InterPro" id="IPR003661">
    <property type="entry name" value="HisK_dim/P_dom"/>
</dbReference>
<name>A0AA97AM60_9CYAN</name>
<accession>A0AA97AM60</accession>